<dbReference type="SUPFAM" id="SSF53098">
    <property type="entry name" value="Ribonuclease H-like"/>
    <property type="match status" value="1"/>
</dbReference>
<name>A0A4W3GH07_CALMI</name>
<dbReference type="GO" id="GO:0005634">
    <property type="term" value="C:nucleus"/>
    <property type="evidence" value="ECO:0007669"/>
    <property type="project" value="UniProtKB-SubCell"/>
</dbReference>
<dbReference type="Proteomes" id="UP000314986">
    <property type="component" value="Unassembled WGS sequence"/>
</dbReference>
<keyword evidence="13" id="KW-1185">Reference proteome</keyword>
<evidence type="ECO:0000256" key="1">
    <source>
        <dbReference type="ARBA" id="ARBA00004123"/>
    </source>
</evidence>
<dbReference type="AlphaFoldDB" id="A0A4W3GH07"/>
<dbReference type="InterPro" id="IPR036236">
    <property type="entry name" value="Znf_C2H2_sf"/>
</dbReference>
<comment type="subcellular location">
    <subcellularLocation>
        <location evidence="1">Nucleus</location>
    </subcellularLocation>
</comment>
<sequence>MIIILAFDIEPHHVFKTSQSASQTILPQLVEKSNTTSEVWRYFGFQPGSDGRPENIETPVCKICFRVIPAKASNTSNLYAHLKSQHPHIYIEVKGKPNQTPTTPTSCGEPSREHQPTMRELFQRKDKFDPKGREHRELTKAVTYCITKDRMPLNTISKPGFQHLLGKFNPRYELPSKNYFSRVAIPSLYAEVRKVVEKEVRTAECFATTVKTWTSRSNEMFLTFSLHSIDGDWNLKSHCLQTQYLPDEHTGKTLKCTLEDALEEWALDPGNLVAVTTDKGPDLELACELLGWRRIGCFSQNLQRALLKGLEDSRIERIIQLSRQIFSQFSRSWRRKRDLSIAQGQKGLPRNALKTDIQAHWVTTLDMLERFLEQQDAVRAVLAHDRKTCHLVPTWQDIDVLESVIGVLRPFREMTEALSSEKFISISVVNPLIKHICNDLVREEQEEVTLGFLMRMRIKRDLEIRYGDPELVHFLEKVTFIDPRFGPTCVDNLEGVLQQIKEEVLAGKVIEDSSLLLQIGFDGSTVSPSSSCCWYDGDSPGPSQPKKAKYGGGLAKIFGKQSGDPAVDKMTTTSVSLQEQLDRELDFYFKEPKLSLESCPLQWWKATQSCLPLLAKLAKKYLCISATSVPSESAFSSTSYALTDYQNRSDFSVTSLSLADEVGRIGSLPILTPSPTTYPDIGGGHSGYQACPASFPDNGRSLYPISPPFSPYVWMMLCVEG</sequence>
<dbReference type="PANTHER" id="PTHR46481:SF9">
    <property type="entry name" value="ZINC FINGER BED DOMAIN-CONTAINING PROTEIN 1-LIKE"/>
    <property type="match status" value="1"/>
</dbReference>
<dbReference type="SUPFAM" id="SSF57667">
    <property type="entry name" value="beta-beta-alpha zinc fingers"/>
    <property type="match status" value="1"/>
</dbReference>
<dbReference type="SUPFAM" id="SSF140996">
    <property type="entry name" value="Hermes dimerisation domain"/>
    <property type="match status" value="1"/>
</dbReference>
<organism evidence="12 13">
    <name type="scientific">Callorhinchus milii</name>
    <name type="common">Ghost shark</name>
    <dbReference type="NCBI Taxonomy" id="7868"/>
    <lineage>
        <taxon>Eukaryota</taxon>
        <taxon>Metazoa</taxon>
        <taxon>Chordata</taxon>
        <taxon>Craniata</taxon>
        <taxon>Vertebrata</taxon>
        <taxon>Chondrichthyes</taxon>
        <taxon>Holocephali</taxon>
        <taxon>Chimaeriformes</taxon>
        <taxon>Callorhinchidae</taxon>
        <taxon>Callorhinchus</taxon>
    </lineage>
</organism>
<evidence type="ECO:0000256" key="2">
    <source>
        <dbReference type="ARBA" id="ARBA00022723"/>
    </source>
</evidence>
<dbReference type="GO" id="GO:0046983">
    <property type="term" value="F:protein dimerization activity"/>
    <property type="evidence" value="ECO:0007669"/>
    <property type="project" value="InterPro"/>
</dbReference>
<keyword evidence="4" id="KW-0862">Zinc</keyword>
<evidence type="ECO:0000313" key="12">
    <source>
        <dbReference type="Ensembl" id="ENSCMIP00000001970.1"/>
    </source>
</evidence>
<evidence type="ECO:0000256" key="10">
    <source>
        <dbReference type="SAM" id="MobiDB-lite"/>
    </source>
</evidence>
<reference evidence="12" key="5">
    <citation type="submission" date="2025-09" db="UniProtKB">
        <authorList>
            <consortium name="Ensembl"/>
        </authorList>
    </citation>
    <scope>IDENTIFICATION</scope>
</reference>
<keyword evidence="3 9" id="KW-0863">Zinc-finger</keyword>
<dbReference type="PROSITE" id="PS50808">
    <property type="entry name" value="ZF_BED"/>
    <property type="match status" value="1"/>
</dbReference>
<dbReference type="OMA" id="MIHSNEM"/>
<keyword evidence="7" id="KW-0804">Transcription</keyword>
<dbReference type="Ensembl" id="ENSCMIT00000002045.1">
    <property type="protein sequence ID" value="ENSCMIP00000001970.1"/>
    <property type="gene ID" value="ENSCMIG00000001218.1"/>
</dbReference>
<evidence type="ECO:0000256" key="9">
    <source>
        <dbReference type="PROSITE-ProRule" id="PRU00027"/>
    </source>
</evidence>
<keyword evidence="2" id="KW-0479">Metal-binding</keyword>
<keyword evidence="6" id="KW-0238">DNA-binding</keyword>
<dbReference type="GO" id="GO:0003677">
    <property type="term" value="F:DNA binding"/>
    <property type="evidence" value="ECO:0007669"/>
    <property type="project" value="UniProtKB-KW"/>
</dbReference>
<proteinExistence type="predicted"/>
<dbReference type="Pfam" id="PF02892">
    <property type="entry name" value="zf-BED"/>
    <property type="match status" value="1"/>
</dbReference>
<evidence type="ECO:0000259" key="11">
    <source>
        <dbReference type="PROSITE" id="PS50808"/>
    </source>
</evidence>
<feature type="region of interest" description="Disordered" evidence="10">
    <location>
        <begin position="97"/>
        <end position="117"/>
    </location>
</feature>
<evidence type="ECO:0000256" key="7">
    <source>
        <dbReference type="ARBA" id="ARBA00023163"/>
    </source>
</evidence>
<dbReference type="PANTHER" id="PTHR46481">
    <property type="entry name" value="ZINC FINGER BED DOMAIN-CONTAINING PROTEIN 4"/>
    <property type="match status" value="1"/>
</dbReference>
<keyword evidence="8" id="KW-0539">Nucleus</keyword>
<evidence type="ECO:0000256" key="3">
    <source>
        <dbReference type="ARBA" id="ARBA00022771"/>
    </source>
</evidence>
<evidence type="ECO:0000256" key="4">
    <source>
        <dbReference type="ARBA" id="ARBA00022833"/>
    </source>
</evidence>
<dbReference type="SMART" id="SM00614">
    <property type="entry name" value="ZnF_BED"/>
    <property type="match status" value="1"/>
</dbReference>
<dbReference type="InterPro" id="IPR052035">
    <property type="entry name" value="ZnF_BED_domain_contain"/>
</dbReference>
<feature type="compositionally biased region" description="Polar residues" evidence="10">
    <location>
        <begin position="97"/>
        <end position="108"/>
    </location>
</feature>
<keyword evidence="5" id="KW-0805">Transcription regulation</keyword>
<protein>
    <recommendedName>
        <fullName evidence="11">BED-type domain-containing protein</fullName>
    </recommendedName>
</protein>
<reference evidence="12" key="4">
    <citation type="submission" date="2025-08" db="UniProtKB">
        <authorList>
            <consortium name="Ensembl"/>
        </authorList>
    </citation>
    <scope>IDENTIFICATION</scope>
</reference>
<dbReference type="Pfam" id="PF05699">
    <property type="entry name" value="Dimer_Tnp_hAT"/>
    <property type="match status" value="1"/>
</dbReference>
<dbReference type="InterPro" id="IPR003656">
    <property type="entry name" value="Znf_BED"/>
</dbReference>
<dbReference type="GO" id="GO:0008270">
    <property type="term" value="F:zinc ion binding"/>
    <property type="evidence" value="ECO:0007669"/>
    <property type="project" value="UniProtKB-KW"/>
</dbReference>
<dbReference type="InterPro" id="IPR012337">
    <property type="entry name" value="RNaseH-like_sf"/>
</dbReference>
<feature type="domain" description="BED-type" evidence="11">
    <location>
        <begin position="34"/>
        <end position="93"/>
    </location>
</feature>
<reference evidence="13" key="3">
    <citation type="journal article" date="2014" name="Nature">
        <title>Elephant shark genome provides unique insights into gnathostome evolution.</title>
        <authorList>
            <consortium name="International Elephant Shark Genome Sequencing Consortium"/>
            <person name="Venkatesh B."/>
            <person name="Lee A.P."/>
            <person name="Ravi V."/>
            <person name="Maurya A.K."/>
            <person name="Lian M.M."/>
            <person name="Swann J.B."/>
            <person name="Ohta Y."/>
            <person name="Flajnik M.F."/>
            <person name="Sutoh Y."/>
            <person name="Kasahara M."/>
            <person name="Hoon S."/>
            <person name="Gangu V."/>
            <person name="Roy S.W."/>
            <person name="Irimia M."/>
            <person name="Korzh V."/>
            <person name="Kondrychyn I."/>
            <person name="Lim Z.W."/>
            <person name="Tay B.H."/>
            <person name="Tohari S."/>
            <person name="Kong K.W."/>
            <person name="Ho S."/>
            <person name="Lorente-Galdos B."/>
            <person name="Quilez J."/>
            <person name="Marques-Bonet T."/>
            <person name="Raney B.J."/>
            <person name="Ingham P.W."/>
            <person name="Tay A."/>
            <person name="Hillier L.W."/>
            <person name="Minx P."/>
            <person name="Boehm T."/>
            <person name="Wilson R.K."/>
            <person name="Brenner S."/>
            <person name="Warren W.C."/>
        </authorList>
    </citation>
    <scope>NUCLEOTIDE SEQUENCE [LARGE SCALE GENOMIC DNA]</scope>
</reference>
<evidence type="ECO:0000313" key="13">
    <source>
        <dbReference type="Proteomes" id="UP000314986"/>
    </source>
</evidence>
<evidence type="ECO:0000256" key="8">
    <source>
        <dbReference type="ARBA" id="ARBA00023242"/>
    </source>
</evidence>
<evidence type="ECO:0000256" key="5">
    <source>
        <dbReference type="ARBA" id="ARBA00023015"/>
    </source>
</evidence>
<dbReference type="InParanoid" id="A0A4W3GH07"/>
<dbReference type="GeneTree" id="ENSGT00940000161131"/>
<accession>A0A4W3GH07</accession>
<evidence type="ECO:0000256" key="6">
    <source>
        <dbReference type="ARBA" id="ARBA00023125"/>
    </source>
</evidence>
<reference evidence="13" key="2">
    <citation type="journal article" date="2007" name="PLoS Biol.">
        <title>Survey sequencing and comparative analysis of the elephant shark (Callorhinchus milii) genome.</title>
        <authorList>
            <person name="Venkatesh B."/>
            <person name="Kirkness E.F."/>
            <person name="Loh Y.H."/>
            <person name="Halpern A.L."/>
            <person name="Lee A.P."/>
            <person name="Johnson J."/>
            <person name="Dandona N."/>
            <person name="Viswanathan L.D."/>
            <person name="Tay A."/>
            <person name="Venter J.C."/>
            <person name="Strausberg R.L."/>
            <person name="Brenner S."/>
        </authorList>
    </citation>
    <scope>NUCLEOTIDE SEQUENCE [LARGE SCALE GENOMIC DNA]</scope>
</reference>
<reference evidence="13" key="1">
    <citation type="journal article" date="2006" name="Science">
        <title>Ancient noncoding elements conserved in the human genome.</title>
        <authorList>
            <person name="Venkatesh B."/>
            <person name="Kirkness E.F."/>
            <person name="Loh Y.H."/>
            <person name="Halpern A.L."/>
            <person name="Lee A.P."/>
            <person name="Johnson J."/>
            <person name="Dandona N."/>
            <person name="Viswanathan L.D."/>
            <person name="Tay A."/>
            <person name="Venter J.C."/>
            <person name="Strausberg R.L."/>
            <person name="Brenner S."/>
        </authorList>
    </citation>
    <scope>NUCLEOTIDE SEQUENCE [LARGE SCALE GENOMIC DNA]</scope>
</reference>
<dbReference type="InterPro" id="IPR008906">
    <property type="entry name" value="HATC_C_dom"/>
</dbReference>